<organism evidence="1 2">
    <name type="scientific">Streptomyces doebereineriae</name>
    <dbReference type="NCBI Taxonomy" id="3075528"/>
    <lineage>
        <taxon>Bacteria</taxon>
        <taxon>Bacillati</taxon>
        <taxon>Actinomycetota</taxon>
        <taxon>Actinomycetes</taxon>
        <taxon>Kitasatosporales</taxon>
        <taxon>Streptomycetaceae</taxon>
        <taxon>Streptomyces</taxon>
    </lineage>
</organism>
<protein>
    <recommendedName>
        <fullName evidence="3">Secreted protein</fullName>
    </recommendedName>
</protein>
<evidence type="ECO:0008006" key="3">
    <source>
        <dbReference type="Google" id="ProtNLM"/>
    </source>
</evidence>
<dbReference type="EMBL" id="JAVREZ010000030">
    <property type="protein sequence ID" value="MDT0487610.1"/>
    <property type="molecule type" value="Genomic_DNA"/>
</dbReference>
<dbReference type="Proteomes" id="UP001183824">
    <property type="component" value="Unassembled WGS sequence"/>
</dbReference>
<dbReference type="RefSeq" id="WP_311720356.1">
    <property type="nucleotide sequence ID" value="NZ_JAVREZ010000030.1"/>
</dbReference>
<accession>A0ABU2VPS6</accession>
<evidence type="ECO:0000313" key="1">
    <source>
        <dbReference type="EMBL" id="MDT0487610.1"/>
    </source>
</evidence>
<keyword evidence="2" id="KW-1185">Reference proteome</keyword>
<reference evidence="2" key="1">
    <citation type="submission" date="2023-07" db="EMBL/GenBank/DDBJ databases">
        <title>30 novel species of actinomycetes from the DSMZ collection.</title>
        <authorList>
            <person name="Nouioui I."/>
        </authorList>
    </citation>
    <scope>NUCLEOTIDE SEQUENCE [LARGE SCALE GENOMIC DNA]</scope>
    <source>
        <strain evidence="2">DSM 41640</strain>
    </source>
</reference>
<proteinExistence type="predicted"/>
<name>A0ABU2VPS6_9ACTN</name>
<sequence length="101" mass="10626">MNATSAATAGAVTFVWLGMVLAISFLDPVTHRAGSSGGPWPRWCCWSAWVSRCSRCERGSSGTLVPESPGRMSGAAARYSWTGTFWEGGDATPLSEVPLTG</sequence>
<evidence type="ECO:0000313" key="2">
    <source>
        <dbReference type="Proteomes" id="UP001183824"/>
    </source>
</evidence>
<comment type="caution">
    <text evidence="1">The sequence shown here is derived from an EMBL/GenBank/DDBJ whole genome shotgun (WGS) entry which is preliminary data.</text>
</comment>
<gene>
    <name evidence="1" type="ORF">RNB18_46885</name>
</gene>